<organism evidence="1">
    <name type="scientific">viral metagenome</name>
    <dbReference type="NCBI Taxonomy" id="1070528"/>
    <lineage>
        <taxon>unclassified sequences</taxon>
        <taxon>metagenomes</taxon>
        <taxon>organismal metagenomes</taxon>
    </lineage>
</organism>
<proteinExistence type="predicted"/>
<name>A0A6M3ME74_9ZZZZ</name>
<dbReference type="AlphaFoldDB" id="A0A6M3ME74"/>
<protein>
    <submittedName>
        <fullName evidence="1">Uncharacterized protein</fullName>
    </submittedName>
</protein>
<accession>A0A6M3ME74</accession>
<reference evidence="1" key="1">
    <citation type="submission" date="2020-03" db="EMBL/GenBank/DDBJ databases">
        <title>The deep terrestrial virosphere.</title>
        <authorList>
            <person name="Holmfeldt K."/>
            <person name="Nilsson E."/>
            <person name="Simone D."/>
            <person name="Lopez-Fernandez M."/>
            <person name="Wu X."/>
            <person name="de Brujin I."/>
            <person name="Lundin D."/>
            <person name="Andersson A."/>
            <person name="Bertilsson S."/>
            <person name="Dopson M."/>
        </authorList>
    </citation>
    <scope>NUCLEOTIDE SEQUENCE</scope>
    <source>
        <strain evidence="1">MM171B00326</strain>
    </source>
</reference>
<sequence length="654" mass="73038">MQVIAPVTAAQLLDQAQVQPLLKLELYYACGWVDLTNLHGKNYVESVSFSVAGPLIKPEPSAGDWSATISNEGGIFHPDHPTSAPYNNYFKAGTKIRISLGGTYGGVRYLWRRFYGYMEEPSFSIDNAKISVKGFDLMQVLTNTKLNMPDNYWGSTAIFSTGDPGGTLGAEIYAENDAMEIGGGEANNVTGWTPTNCTFVSVADAGAGSVYVGKAFTTNINAVIKNINVGAALKSNEYRVQLDVKPVVGSPIGAIKVVISQTVGAVETTCASYTIQRIGDWTNHTFYFTALVTGPIIMAFTFITSDQTWLFDNISIKTYTSPTEYRYELPATATGIYYITLDIGYGPQISWFGARDQGKDFPTWWYNENTKQIFFDPGSRVEQGVDNLVVYYFTQQDPENVVADLLVKTDFYFNRAAALADMIYTPPGETIDRVWFEPQTTIMDAMRLICERFNYRFYFNYSGRPVFQPAAIAKTKGSQDFTFNHPHINDVDVHQERSEIFNRIIIEGEKQAQPVGIAQTMPSELKGLAESIASMHLYGIHTMTLGNHLFQDQTIIDLYAAEYLIDFKDPKWYVEFTTPWNPAPLAVGDTVRLQLRLSSMSGIGRLYDSFNFDSGVHYGDNGLIVVKWGLIRDVGISNYEVKYKCEVIDYDECD</sequence>
<dbReference type="EMBL" id="MT143881">
    <property type="protein sequence ID" value="QJB04370.1"/>
    <property type="molecule type" value="Genomic_DNA"/>
</dbReference>
<gene>
    <name evidence="1" type="ORF">MM171B00326_0005</name>
</gene>
<evidence type="ECO:0000313" key="1">
    <source>
        <dbReference type="EMBL" id="QJB04370.1"/>
    </source>
</evidence>